<dbReference type="InterPro" id="IPR044746">
    <property type="entry name" value="ABCC_6TM_D1"/>
</dbReference>
<dbReference type="InterPro" id="IPR003593">
    <property type="entry name" value="AAA+_ATPase"/>
</dbReference>
<evidence type="ECO:0000256" key="7">
    <source>
        <dbReference type="ARBA" id="ARBA00022840"/>
    </source>
</evidence>
<comment type="subcellular location">
    <subcellularLocation>
        <location evidence="1">Vacuole membrane</location>
        <topology evidence="1">Multi-pass membrane protein</topology>
    </subcellularLocation>
</comment>
<dbReference type="PANTHER" id="PTHR24223:SF443">
    <property type="entry name" value="MULTIDRUG-RESISTANCE LIKE PROTEIN 1, ISOFORM I"/>
    <property type="match status" value="1"/>
</dbReference>
<feature type="transmembrane region" description="Helical" evidence="12">
    <location>
        <begin position="1029"/>
        <end position="1054"/>
    </location>
</feature>
<dbReference type="PROSITE" id="PS50893">
    <property type="entry name" value="ABC_TRANSPORTER_2"/>
    <property type="match status" value="2"/>
</dbReference>
<feature type="transmembrane region" description="Helical" evidence="12">
    <location>
        <begin position="423"/>
        <end position="440"/>
    </location>
</feature>
<keyword evidence="16" id="KW-1185">Reference proteome</keyword>
<comment type="caution">
    <text evidence="15">The sequence shown here is derived from an EMBL/GenBank/DDBJ whole genome shotgun (WGS) entry which is preliminary data.</text>
</comment>
<keyword evidence="9 12" id="KW-0472">Membrane</keyword>
<protein>
    <submittedName>
        <fullName evidence="15">ATP-binding cassette bilirubin transporter</fullName>
    </submittedName>
</protein>
<dbReference type="PANTHER" id="PTHR24223">
    <property type="entry name" value="ATP-BINDING CASSETTE SUB-FAMILY C"/>
    <property type="match status" value="1"/>
</dbReference>
<comment type="function">
    <text evidence="10">Cooperates for the ATP-dependent vacuolar transport of bilirubin and glutathione conjugates.</text>
</comment>
<dbReference type="PROSITE" id="PS00211">
    <property type="entry name" value="ABC_TRANSPORTER_1"/>
    <property type="match status" value="2"/>
</dbReference>
<evidence type="ECO:0000256" key="10">
    <source>
        <dbReference type="ARBA" id="ARBA00053425"/>
    </source>
</evidence>
<keyword evidence="7 15" id="KW-0067">ATP-binding</keyword>
<dbReference type="CDD" id="cd18579">
    <property type="entry name" value="ABC_6TM_ABCC_D1"/>
    <property type="match status" value="1"/>
</dbReference>
<dbReference type="FunFam" id="1.20.1560.10:FF:000020">
    <property type="entry name" value="ABC metal ion transporter"/>
    <property type="match status" value="1"/>
</dbReference>
<evidence type="ECO:0000313" key="16">
    <source>
        <dbReference type="Proteomes" id="UP001377567"/>
    </source>
</evidence>
<evidence type="ECO:0000256" key="1">
    <source>
        <dbReference type="ARBA" id="ARBA00004128"/>
    </source>
</evidence>
<dbReference type="SMART" id="SM00382">
    <property type="entry name" value="AAA"/>
    <property type="match status" value="2"/>
</dbReference>
<keyword evidence="5" id="KW-0677">Repeat</keyword>
<dbReference type="GO" id="GO:0005524">
    <property type="term" value="F:ATP binding"/>
    <property type="evidence" value="ECO:0007669"/>
    <property type="project" value="UniProtKB-KW"/>
</dbReference>
<keyword evidence="3" id="KW-0926">Vacuole</keyword>
<evidence type="ECO:0000256" key="5">
    <source>
        <dbReference type="ARBA" id="ARBA00022737"/>
    </source>
</evidence>
<dbReference type="PROSITE" id="PS50929">
    <property type="entry name" value="ABC_TM1F"/>
    <property type="match status" value="2"/>
</dbReference>
<evidence type="ECO:0000256" key="4">
    <source>
        <dbReference type="ARBA" id="ARBA00022692"/>
    </source>
</evidence>
<dbReference type="SUPFAM" id="SSF52540">
    <property type="entry name" value="P-loop containing nucleoside triphosphate hydrolases"/>
    <property type="match status" value="2"/>
</dbReference>
<feature type="region of interest" description="Disordered" evidence="11">
    <location>
        <begin position="883"/>
        <end position="907"/>
    </location>
</feature>
<feature type="transmembrane region" description="Helical" evidence="12">
    <location>
        <begin position="340"/>
        <end position="360"/>
    </location>
</feature>
<feature type="domain" description="ABC transmembrane type-1" evidence="14">
    <location>
        <begin position="302"/>
        <end position="588"/>
    </location>
</feature>
<evidence type="ECO:0000313" key="15">
    <source>
        <dbReference type="EMBL" id="GMM56515.1"/>
    </source>
</evidence>
<evidence type="ECO:0000256" key="6">
    <source>
        <dbReference type="ARBA" id="ARBA00022741"/>
    </source>
</evidence>
<feature type="transmembrane region" description="Helical" evidence="12">
    <location>
        <begin position="38"/>
        <end position="63"/>
    </location>
</feature>
<feature type="domain" description="ABC transporter" evidence="13">
    <location>
        <begin position="644"/>
        <end position="875"/>
    </location>
</feature>
<dbReference type="GO" id="GO:0016887">
    <property type="term" value="F:ATP hydrolysis activity"/>
    <property type="evidence" value="ECO:0007669"/>
    <property type="project" value="InterPro"/>
</dbReference>
<dbReference type="InterPro" id="IPR003439">
    <property type="entry name" value="ABC_transporter-like_ATP-bd"/>
</dbReference>
<dbReference type="CDD" id="cd18603">
    <property type="entry name" value="ABC_6TM_MRP1_2_3_6_D2_like"/>
    <property type="match status" value="1"/>
</dbReference>
<feature type="domain" description="ABC transporter" evidence="13">
    <location>
        <begin position="1308"/>
        <end position="1554"/>
    </location>
</feature>
<dbReference type="FunFam" id="3.40.50.300:FF:000997">
    <property type="entry name" value="Multidrug resistance-associated protein 1"/>
    <property type="match status" value="1"/>
</dbReference>
<organism evidence="15 16">
    <name type="scientific">Maudiozyma humilis</name>
    <name type="common">Sour dough yeast</name>
    <name type="synonym">Kazachstania humilis</name>
    <dbReference type="NCBI Taxonomy" id="51915"/>
    <lineage>
        <taxon>Eukaryota</taxon>
        <taxon>Fungi</taxon>
        <taxon>Dikarya</taxon>
        <taxon>Ascomycota</taxon>
        <taxon>Saccharomycotina</taxon>
        <taxon>Saccharomycetes</taxon>
        <taxon>Saccharomycetales</taxon>
        <taxon>Saccharomycetaceae</taxon>
        <taxon>Maudiozyma</taxon>
    </lineage>
</organism>
<feature type="transmembrane region" description="Helical" evidence="12">
    <location>
        <begin position="188"/>
        <end position="209"/>
    </location>
</feature>
<dbReference type="Gene3D" id="1.20.1560.10">
    <property type="entry name" value="ABC transporter type 1, transmembrane domain"/>
    <property type="match status" value="2"/>
</dbReference>
<accession>A0AAV5RY19</accession>
<evidence type="ECO:0000256" key="8">
    <source>
        <dbReference type="ARBA" id="ARBA00022989"/>
    </source>
</evidence>
<feature type="transmembrane region" description="Helical" evidence="12">
    <location>
        <begin position="1240"/>
        <end position="1263"/>
    </location>
</feature>
<dbReference type="InterPro" id="IPR036640">
    <property type="entry name" value="ABC1_TM_sf"/>
</dbReference>
<feature type="transmembrane region" description="Helical" evidence="12">
    <location>
        <begin position="289"/>
        <end position="307"/>
    </location>
</feature>
<dbReference type="CDD" id="cd03250">
    <property type="entry name" value="ABCC_MRP_domain1"/>
    <property type="match status" value="1"/>
</dbReference>
<evidence type="ECO:0000256" key="12">
    <source>
        <dbReference type="SAM" id="Phobius"/>
    </source>
</evidence>
<keyword evidence="4 12" id="KW-0812">Transmembrane</keyword>
<name>A0AAV5RY19_MAUHU</name>
<keyword evidence="2" id="KW-0813">Transport</keyword>
<evidence type="ECO:0000259" key="14">
    <source>
        <dbReference type="PROSITE" id="PS50929"/>
    </source>
</evidence>
<dbReference type="Gene3D" id="3.40.50.300">
    <property type="entry name" value="P-loop containing nucleotide triphosphate hydrolases"/>
    <property type="match status" value="2"/>
</dbReference>
<feature type="compositionally biased region" description="Low complexity" evidence="11">
    <location>
        <begin position="883"/>
        <end position="897"/>
    </location>
</feature>
<feature type="transmembrane region" description="Helical" evidence="12">
    <location>
        <begin position="446"/>
        <end position="463"/>
    </location>
</feature>
<dbReference type="Pfam" id="PF00664">
    <property type="entry name" value="ABC_membrane"/>
    <property type="match status" value="2"/>
</dbReference>
<dbReference type="GO" id="GO:0042144">
    <property type="term" value="P:vacuole fusion, non-autophagic"/>
    <property type="evidence" value="ECO:0007669"/>
    <property type="project" value="UniProtKB-ARBA"/>
</dbReference>
<feature type="transmembrane region" description="Helical" evidence="12">
    <location>
        <begin position="88"/>
        <end position="111"/>
    </location>
</feature>
<proteinExistence type="predicted"/>
<dbReference type="Proteomes" id="UP001377567">
    <property type="component" value="Unassembled WGS sequence"/>
</dbReference>
<dbReference type="FunFam" id="3.40.50.300:FF:000565">
    <property type="entry name" value="ABC bile acid transporter"/>
    <property type="match status" value="1"/>
</dbReference>
<dbReference type="EMBL" id="BTGD01000008">
    <property type="protein sequence ID" value="GMM56515.1"/>
    <property type="molecule type" value="Genomic_DNA"/>
</dbReference>
<dbReference type="FunFam" id="1.20.1560.10:FF:000013">
    <property type="entry name" value="ABC transporter C family member 2"/>
    <property type="match status" value="1"/>
</dbReference>
<dbReference type="Pfam" id="PF00005">
    <property type="entry name" value="ABC_tran"/>
    <property type="match status" value="2"/>
</dbReference>
<feature type="domain" description="ABC transmembrane type-1" evidence="14">
    <location>
        <begin position="987"/>
        <end position="1271"/>
    </location>
</feature>
<evidence type="ECO:0000256" key="3">
    <source>
        <dbReference type="ARBA" id="ARBA00022554"/>
    </source>
</evidence>
<dbReference type="SUPFAM" id="SSF90123">
    <property type="entry name" value="ABC transporter transmembrane region"/>
    <property type="match status" value="2"/>
</dbReference>
<evidence type="ECO:0000256" key="11">
    <source>
        <dbReference type="SAM" id="MobiDB-lite"/>
    </source>
</evidence>
<dbReference type="GO" id="GO:0000329">
    <property type="term" value="C:fungal-type vacuole membrane"/>
    <property type="evidence" value="ECO:0007669"/>
    <property type="project" value="UniProtKB-ARBA"/>
</dbReference>
<feature type="transmembrane region" description="Helical" evidence="12">
    <location>
        <begin position="1126"/>
        <end position="1141"/>
    </location>
</feature>
<dbReference type="InterPro" id="IPR050173">
    <property type="entry name" value="ABC_transporter_C-like"/>
</dbReference>
<feature type="transmembrane region" description="Helical" evidence="12">
    <location>
        <begin position="148"/>
        <end position="168"/>
    </location>
</feature>
<keyword evidence="8 12" id="KW-1133">Transmembrane helix</keyword>
<feature type="transmembrane region" description="Helical" evidence="12">
    <location>
        <begin position="971"/>
        <end position="995"/>
    </location>
</feature>
<evidence type="ECO:0000256" key="9">
    <source>
        <dbReference type="ARBA" id="ARBA00023136"/>
    </source>
</evidence>
<gene>
    <name evidence="15" type="ORF">DAKH74_031310</name>
</gene>
<sequence length="1570" mass="175426">MIVHSSVLYSAVHANASQCAYGYRPYIDTATNALNPCFVALLGASVGSLLVVCGLWQLAWLLFSRSDESRQFNKVLCKQWGNLPPRRVMALCAVSLQAALYAVQLALLRSADTPSPHIQVCAVTVNLLFVLCVSLPTQYFQYFKSICALGNQLFFYLWQCVLLGFLLAQRAAHWPSDEYNMLPGTLGALLDAALCLNALAILVTDLAAYQPHSVILEYYDQHNMFHTVNVFANYTYTWMNKLITETYDNGKLKDPNHLPLSPVDLNIKGLAVKVEKNWEMEKLTRRNSLLRAIWKTFGATILGAMVLELTKDLLNILEPQVLRLFIKCFSTLPGEFTYPLIHGVFLAFTLFVFNIASTILKNQFFIIIFQAGLGIRGTVQSLVYQKTLRLSGAARADYTTGDILNLLSVDVLRLQRFFENAQTIVGAPMQIVTVLISLYFLLGKAIIGGVVVMVVMIPVNSMLSKKLKNLTKTQMKFKDTRIKTITEILSAMKSIKLYAWEKPMLKKLDHVRNDMELDNLRRIGVAENLIEFAWNCVPLMVSCSSFLIFAYVSDLPLTPELVFPSLSLFKILNIAIYEIPSTINSVIETNVSMERLTKFLLAEEIDTSFIEKSNEVPAEGDDAVEIKNATFLWKSKKNLEESLANDEEANISSTEVALNKIDTFTAKSGKLTCIVGRVGTGKTTLLKAILGQLPCISGSDPNSPPKLYIRAEKIAYCPQEAWIMNQSIKENILFGRRYDAHIYKRTVKACQLLPDFKIFADGDETMVGEKGISLSGGQKARLALARAVYAQADVYILDDVLSAVDAGVRKNIISQVLDAETGLLRGKTIILATNTLPILKDANIIYVMQAGRIVEADTYQNVTQDNAPDSILKALIQNFETNSASDSDQSKASSDVSENNSDEAESAKDLYETITGADEETGDASSEDMEGELLRRASFATLKSIPLVDVTKGNRKTEQKREKMEVGRVKLDVYIAYAKACGLGGVLLFVIFLLVSRVFDLAQGFWLKYWSESNEKSGNNGNVSMFVSMYALIGIGSAAFSVSKTIILLIYCSIRASKNLHNNMAFSILRSPMQFFETTPVGRIINRFSTDIDAIDTTIQMIFSVFSNCVLDYLVTILLIGYNMPWFFVFNAFLLVIYYYYQKFYMVQSRELKRLTSVSYSPIMSLMSETLGGKNVISAYDQFYMFIHFNQQRIQNNIDCVFTYRSTNRWLTIRLQAIGAFTILGTALLSLSTVNTDRQLGTGMVGLLMSYVLSITISLTWIVRSSVLLENNVVSVERVLEYCKLTPEADSIVADHRTEKGWPMRGTIQFKNYSTTYRKDLNPVLNQITLNIDASERVGIVGRTGAGKSSLTLALFRLLEATEGAIFIDGIDISKIGLEDLRSNLAIIPQDAQAFEGTVRYNLDPFDKFQDEELWEAVELAHLKPHLIRLVEGDESDVIPSISDCLNFHVAENGSNLSLGQRQLMCLARALLNKSKILVLDEATAAVDMETDQIIQDTIRSQFKDRTILTIAHRIDTVLDNDKILVLDKGSVKEFDTPSNLLADENSLFYQLCQKGNYLPQKTNDPKANK</sequence>
<feature type="transmembrane region" description="Helical" evidence="12">
    <location>
        <begin position="117"/>
        <end position="136"/>
    </location>
</feature>
<dbReference type="GO" id="GO:0140359">
    <property type="term" value="F:ABC-type transporter activity"/>
    <property type="evidence" value="ECO:0007669"/>
    <property type="project" value="InterPro"/>
</dbReference>
<feature type="transmembrane region" description="Helical" evidence="12">
    <location>
        <begin position="1215"/>
        <end position="1234"/>
    </location>
</feature>
<dbReference type="InterPro" id="IPR011527">
    <property type="entry name" value="ABC1_TM_dom"/>
</dbReference>
<dbReference type="CDD" id="cd03244">
    <property type="entry name" value="ABCC_MRP_domain2"/>
    <property type="match status" value="1"/>
</dbReference>
<evidence type="ECO:0000259" key="13">
    <source>
        <dbReference type="PROSITE" id="PS50893"/>
    </source>
</evidence>
<dbReference type="InterPro" id="IPR027417">
    <property type="entry name" value="P-loop_NTPase"/>
</dbReference>
<reference evidence="15 16" key="1">
    <citation type="journal article" date="2023" name="Elife">
        <title>Identification of key yeast species and microbe-microbe interactions impacting larval growth of Drosophila in the wild.</title>
        <authorList>
            <person name="Mure A."/>
            <person name="Sugiura Y."/>
            <person name="Maeda R."/>
            <person name="Honda K."/>
            <person name="Sakurai N."/>
            <person name="Takahashi Y."/>
            <person name="Watada M."/>
            <person name="Katoh T."/>
            <person name="Gotoh A."/>
            <person name="Gotoh Y."/>
            <person name="Taniguchi I."/>
            <person name="Nakamura K."/>
            <person name="Hayashi T."/>
            <person name="Katayama T."/>
            <person name="Uemura T."/>
            <person name="Hattori Y."/>
        </authorList>
    </citation>
    <scope>NUCLEOTIDE SEQUENCE [LARGE SCALE GENOMIC DNA]</scope>
    <source>
        <strain evidence="15 16">KH-74</strain>
    </source>
</reference>
<evidence type="ECO:0000256" key="2">
    <source>
        <dbReference type="ARBA" id="ARBA00022448"/>
    </source>
</evidence>
<dbReference type="InterPro" id="IPR017871">
    <property type="entry name" value="ABC_transporter-like_CS"/>
</dbReference>
<keyword evidence="6" id="KW-0547">Nucleotide-binding</keyword>